<evidence type="ECO:0000256" key="3">
    <source>
        <dbReference type="ARBA" id="ARBA00022898"/>
    </source>
</evidence>
<dbReference type="SUPFAM" id="SSF53383">
    <property type="entry name" value="PLP-dependent transferases"/>
    <property type="match status" value="1"/>
</dbReference>
<dbReference type="GO" id="GO:0005737">
    <property type="term" value="C:cytoplasm"/>
    <property type="evidence" value="ECO:0007669"/>
    <property type="project" value="TreeGrafter"/>
</dbReference>
<keyword evidence="2" id="KW-0808">Transferase</keyword>
<accession>A0A8J2RCY4</accession>
<protein>
    <submittedName>
        <fullName evidence="6">Uncharacterized protein</fullName>
    </submittedName>
</protein>
<proteinExistence type="predicted"/>
<dbReference type="OrthoDB" id="1703350at2759"/>
<keyword evidence="7" id="KW-1185">Reference proteome</keyword>
<dbReference type="InterPro" id="IPR015421">
    <property type="entry name" value="PyrdxlP-dep_Trfase_major"/>
</dbReference>
<dbReference type="GO" id="GO:0006564">
    <property type="term" value="P:L-serine biosynthetic process"/>
    <property type="evidence" value="ECO:0007669"/>
    <property type="project" value="InterPro"/>
</dbReference>
<evidence type="ECO:0000313" key="7">
    <source>
        <dbReference type="Proteomes" id="UP000789390"/>
    </source>
</evidence>
<sequence length="72" mass="8293">MEKDQRLSLSLVFNLVLALEKTRACTVPVLLQVQRELLDYHGTGISVMEMSHRSPEFMKIVTDAQQNIRHLL</sequence>
<keyword evidence="5" id="KW-0732">Signal</keyword>
<dbReference type="InterPro" id="IPR022278">
    <property type="entry name" value="Pser_aminoTfrase"/>
</dbReference>
<dbReference type="EMBL" id="CAKKLH010000006">
    <property type="protein sequence ID" value="CAH0098711.1"/>
    <property type="molecule type" value="Genomic_DNA"/>
</dbReference>
<gene>
    <name evidence="6" type="ORF">DGAL_LOCUS812</name>
</gene>
<dbReference type="AlphaFoldDB" id="A0A8J2RCY4"/>
<dbReference type="Gene3D" id="3.40.640.10">
    <property type="entry name" value="Type I PLP-dependent aspartate aminotransferase-like (Major domain)"/>
    <property type="match status" value="1"/>
</dbReference>
<evidence type="ECO:0000256" key="4">
    <source>
        <dbReference type="ARBA" id="ARBA00029440"/>
    </source>
</evidence>
<evidence type="ECO:0000256" key="5">
    <source>
        <dbReference type="SAM" id="SignalP"/>
    </source>
</evidence>
<evidence type="ECO:0000256" key="2">
    <source>
        <dbReference type="ARBA" id="ARBA00022679"/>
    </source>
</evidence>
<name>A0A8J2RCY4_9CRUS</name>
<dbReference type="Proteomes" id="UP000789390">
    <property type="component" value="Unassembled WGS sequence"/>
</dbReference>
<evidence type="ECO:0000313" key="6">
    <source>
        <dbReference type="EMBL" id="CAH0098711.1"/>
    </source>
</evidence>
<organism evidence="6 7">
    <name type="scientific">Daphnia galeata</name>
    <dbReference type="NCBI Taxonomy" id="27404"/>
    <lineage>
        <taxon>Eukaryota</taxon>
        <taxon>Metazoa</taxon>
        <taxon>Ecdysozoa</taxon>
        <taxon>Arthropoda</taxon>
        <taxon>Crustacea</taxon>
        <taxon>Branchiopoda</taxon>
        <taxon>Diplostraca</taxon>
        <taxon>Cladocera</taxon>
        <taxon>Anomopoda</taxon>
        <taxon>Daphniidae</taxon>
        <taxon>Daphnia</taxon>
    </lineage>
</organism>
<dbReference type="GO" id="GO:0030170">
    <property type="term" value="F:pyridoxal phosphate binding"/>
    <property type="evidence" value="ECO:0007669"/>
    <property type="project" value="TreeGrafter"/>
</dbReference>
<comment type="caution">
    <text evidence="6">The sequence shown here is derived from an EMBL/GenBank/DDBJ whole genome shotgun (WGS) entry which is preliminary data.</text>
</comment>
<dbReference type="GO" id="GO:0004648">
    <property type="term" value="F:O-phospho-L-serine:2-oxoglutarate aminotransferase activity"/>
    <property type="evidence" value="ECO:0007669"/>
    <property type="project" value="InterPro"/>
</dbReference>
<feature type="chain" id="PRO_5035218838" evidence="5">
    <location>
        <begin position="25"/>
        <end position="72"/>
    </location>
</feature>
<reference evidence="6" key="1">
    <citation type="submission" date="2021-11" db="EMBL/GenBank/DDBJ databases">
        <authorList>
            <person name="Schell T."/>
        </authorList>
    </citation>
    <scope>NUCLEOTIDE SEQUENCE</scope>
    <source>
        <strain evidence="6">M5</strain>
    </source>
</reference>
<dbReference type="InterPro" id="IPR015424">
    <property type="entry name" value="PyrdxlP-dep_Trfase"/>
</dbReference>
<comment type="cofactor">
    <cofactor evidence="1">
        <name>pyridoxal 5'-phosphate</name>
        <dbReference type="ChEBI" id="CHEBI:597326"/>
    </cofactor>
</comment>
<feature type="signal peptide" evidence="5">
    <location>
        <begin position="1"/>
        <end position="24"/>
    </location>
</feature>
<evidence type="ECO:0000256" key="1">
    <source>
        <dbReference type="ARBA" id="ARBA00001933"/>
    </source>
</evidence>
<dbReference type="PANTHER" id="PTHR43247">
    <property type="entry name" value="PHOSPHOSERINE AMINOTRANSFERASE"/>
    <property type="match status" value="1"/>
</dbReference>
<keyword evidence="3" id="KW-0663">Pyridoxal phosphate</keyword>
<dbReference type="PANTHER" id="PTHR43247:SF1">
    <property type="entry name" value="PHOSPHOSERINE AMINOTRANSFERASE"/>
    <property type="match status" value="1"/>
</dbReference>
<comment type="pathway">
    <text evidence="4">Amino-acid biosynthesis.</text>
</comment>